<accession>A0A8I1JIM7</accession>
<reference evidence="1" key="1">
    <citation type="submission" date="2020-12" db="EMBL/GenBank/DDBJ databases">
        <title>Enhanced detection system for hospital associated transmission using whole genome sequencing surveillance.</title>
        <authorList>
            <person name="Harrison L.H."/>
            <person name="Van Tyne D."/>
            <person name="Marsh J.W."/>
            <person name="Griffith M.P."/>
            <person name="Snyder D.J."/>
            <person name="Cooper V.S."/>
            <person name="Mustapha M."/>
        </authorList>
    </citation>
    <scope>NUCLEOTIDE SEQUENCE</scope>
    <source>
        <strain evidence="1">PSB00042</strain>
    </source>
</reference>
<dbReference type="Proteomes" id="UP000637061">
    <property type="component" value="Unassembled WGS sequence"/>
</dbReference>
<comment type="caution">
    <text evidence="1">The sequence shown here is derived from an EMBL/GenBank/DDBJ whole genome shotgun (WGS) entry which is preliminary data.</text>
</comment>
<sequence>MLIKIINNFESREAGCLHELFFTRTPSKRYQKSEKNSLIDDFFALREVGGWAEAERMVEHFTWLTLSEFFAKFEAAVTFDHDDPGLGSDDCYMVGYDGAKCSKVFLGSSPEITFGYIYEIASTACRHFFANNVPEYNYIYFKSNDDLVFTIPFEPTVIDRDQMHYDYSRPCIYWNRVSWKQPSLDLMKLLSQFAPDEMRKHIAGAYLQDDLGV</sequence>
<protein>
    <submittedName>
        <fullName evidence="1">Uncharacterized protein</fullName>
    </submittedName>
</protein>
<evidence type="ECO:0000313" key="2">
    <source>
        <dbReference type="Proteomes" id="UP000637061"/>
    </source>
</evidence>
<name>A0A8I1JIM7_PSEPU</name>
<dbReference type="RefSeq" id="WP_198746307.1">
    <property type="nucleotide sequence ID" value="NZ_JAEHTE010000001.1"/>
</dbReference>
<dbReference type="EMBL" id="JAEHTE010000001">
    <property type="protein sequence ID" value="MBI6882699.1"/>
    <property type="molecule type" value="Genomic_DNA"/>
</dbReference>
<organism evidence="1 2">
    <name type="scientific">Pseudomonas putida</name>
    <name type="common">Arthrobacter siderocapsulatus</name>
    <dbReference type="NCBI Taxonomy" id="303"/>
    <lineage>
        <taxon>Bacteria</taxon>
        <taxon>Pseudomonadati</taxon>
        <taxon>Pseudomonadota</taxon>
        <taxon>Gammaproteobacteria</taxon>
        <taxon>Pseudomonadales</taxon>
        <taxon>Pseudomonadaceae</taxon>
        <taxon>Pseudomonas</taxon>
    </lineage>
</organism>
<gene>
    <name evidence="1" type="ORF">JEU22_02130</name>
</gene>
<evidence type="ECO:0000313" key="1">
    <source>
        <dbReference type="EMBL" id="MBI6882699.1"/>
    </source>
</evidence>
<dbReference type="AlphaFoldDB" id="A0A8I1JIM7"/>
<proteinExistence type="predicted"/>